<dbReference type="GO" id="GO:0030335">
    <property type="term" value="P:positive regulation of cell migration"/>
    <property type="evidence" value="ECO:0007669"/>
    <property type="project" value="TreeGrafter"/>
</dbReference>
<feature type="non-terminal residue" evidence="5">
    <location>
        <position position="286"/>
    </location>
</feature>
<evidence type="ECO:0000256" key="2">
    <source>
        <dbReference type="PROSITE-ProRule" id="PRU00352"/>
    </source>
</evidence>
<evidence type="ECO:0000313" key="5">
    <source>
        <dbReference type="EMBL" id="VDI78534.1"/>
    </source>
</evidence>
<dbReference type="InterPro" id="IPR013783">
    <property type="entry name" value="Ig-like_fold"/>
</dbReference>
<accession>A0A8B6HGM2</accession>
<sequence>MWNTIIAILSIFDVVVCETVNQVIGSTVSFACNGNSYVVWKGPYDGGTIYAETNQINENMPVHLSSRLLIIGNILRLVNLQLTDTGVYECFDDIKKKIPVKTFNLKFKALLGSSTPSYYRYMMLDADSQKLFVGHMNHLDIFDISDHPVFPIHSKSYSFTSIKSNLDYCKLSKPEVPYCQNHIKFITKTKDDILFVCGTNADAPKGFEINTTSGVTTYGSGEKFTAVPCLNDPFHNFTAIYIKSPILSKEDDIYYGSTLHSESTIQRPIFGTNDYMKGVISNKWMK</sequence>
<feature type="domain" description="Sema" evidence="4">
    <location>
        <begin position="97"/>
        <end position="286"/>
    </location>
</feature>
<dbReference type="AlphaFoldDB" id="A0A8B6HGM2"/>
<dbReference type="GO" id="GO:0007411">
    <property type="term" value="P:axon guidance"/>
    <property type="evidence" value="ECO:0007669"/>
    <property type="project" value="TreeGrafter"/>
</dbReference>
<keyword evidence="6" id="KW-1185">Reference proteome</keyword>
<dbReference type="Gene3D" id="2.60.40.10">
    <property type="entry name" value="Immunoglobulins"/>
    <property type="match status" value="1"/>
</dbReference>
<comment type="caution">
    <text evidence="5">The sequence shown here is derived from an EMBL/GenBank/DDBJ whole genome shotgun (WGS) entry which is preliminary data.</text>
</comment>
<organism evidence="5 6">
    <name type="scientific">Mytilus galloprovincialis</name>
    <name type="common">Mediterranean mussel</name>
    <dbReference type="NCBI Taxonomy" id="29158"/>
    <lineage>
        <taxon>Eukaryota</taxon>
        <taxon>Metazoa</taxon>
        <taxon>Spiralia</taxon>
        <taxon>Lophotrochozoa</taxon>
        <taxon>Mollusca</taxon>
        <taxon>Bivalvia</taxon>
        <taxon>Autobranchia</taxon>
        <taxon>Pteriomorphia</taxon>
        <taxon>Mytilida</taxon>
        <taxon>Mytiloidea</taxon>
        <taxon>Mytilidae</taxon>
        <taxon>Mytilinae</taxon>
        <taxon>Mytilus</taxon>
    </lineage>
</organism>
<dbReference type="SUPFAM" id="SSF101912">
    <property type="entry name" value="Sema domain"/>
    <property type="match status" value="1"/>
</dbReference>
<feature type="signal peptide" evidence="3">
    <location>
        <begin position="1"/>
        <end position="17"/>
    </location>
</feature>
<dbReference type="GO" id="GO:0045499">
    <property type="term" value="F:chemorepellent activity"/>
    <property type="evidence" value="ECO:0007669"/>
    <property type="project" value="TreeGrafter"/>
</dbReference>
<dbReference type="EMBL" id="UYJE01009983">
    <property type="protein sequence ID" value="VDI78534.1"/>
    <property type="molecule type" value="Genomic_DNA"/>
</dbReference>
<dbReference type="GO" id="GO:0030215">
    <property type="term" value="F:semaphorin receptor binding"/>
    <property type="evidence" value="ECO:0007669"/>
    <property type="project" value="InterPro"/>
</dbReference>
<dbReference type="GO" id="GO:0005886">
    <property type="term" value="C:plasma membrane"/>
    <property type="evidence" value="ECO:0007669"/>
    <property type="project" value="TreeGrafter"/>
</dbReference>
<name>A0A8B6HGM2_MYTGA</name>
<dbReference type="InterPro" id="IPR036352">
    <property type="entry name" value="Semap_dom_sf"/>
</dbReference>
<dbReference type="SUPFAM" id="SSF48726">
    <property type="entry name" value="Immunoglobulin"/>
    <property type="match status" value="1"/>
</dbReference>
<dbReference type="Gene3D" id="2.130.10.10">
    <property type="entry name" value="YVTN repeat-like/Quinoprotein amine dehydrogenase"/>
    <property type="match status" value="1"/>
</dbReference>
<protein>
    <recommendedName>
        <fullName evidence="4">Sema domain-containing protein</fullName>
    </recommendedName>
</protein>
<dbReference type="InterPro" id="IPR036179">
    <property type="entry name" value="Ig-like_dom_sf"/>
</dbReference>
<dbReference type="PANTHER" id="PTHR11036:SF127">
    <property type="entry name" value="SEMAPHORIN-1A"/>
    <property type="match status" value="1"/>
</dbReference>
<evidence type="ECO:0000259" key="4">
    <source>
        <dbReference type="PROSITE" id="PS51004"/>
    </source>
</evidence>
<comment type="caution">
    <text evidence="2">Lacks conserved residue(s) required for the propagation of feature annotation.</text>
</comment>
<dbReference type="OrthoDB" id="9988752at2759"/>
<evidence type="ECO:0000256" key="3">
    <source>
        <dbReference type="SAM" id="SignalP"/>
    </source>
</evidence>
<dbReference type="Proteomes" id="UP000596742">
    <property type="component" value="Unassembled WGS sequence"/>
</dbReference>
<feature type="chain" id="PRO_5032851020" description="Sema domain-containing protein" evidence="3">
    <location>
        <begin position="18"/>
        <end position="286"/>
    </location>
</feature>
<dbReference type="InterPro" id="IPR015943">
    <property type="entry name" value="WD40/YVTN_repeat-like_dom_sf"/>
</dbReference>
<comment type="similarity">
    <text evidence="1">Belongs to the semaphorin family.</text>
</comment>
<dbReference type="InterPro" id="IPR001627">
    <property type="entry name" value="Semap_dom"/>
</dbReference>
<dbReference type="PROSITE" id="PS51004">
    <property type="entry name" value="SEMA"/>
    <property type="match status" value="1"/>
</dbReference>
<proteinExistence type="inferred from homology"/>
<gene>
    <name evidence="5" type="ORF">MGAL_10B017915</name>
</gene>
<dbReference type="InterPro" id="IPR027231">
    <property type="entry name" value="Semaphorin"/>
</dbReference>
<evidence type="ECO:0000313" key="6">
    <source>
        <dbReference type="Proteomes" id="UP000596742"/>
    </source>
</evidence>
<reference evidence="5" key="1">
    <citation type="submission" date="2018-11" db="EMBL/GenBank/DDBJ databases">
        <authorList>
            <person name="Alioto T."/>
            <person name="Alioto T."/>
        </authorList>
    </citation>
    <scope>NUCLEOTIDE SEQUENCE</scope>
</reference>
<dbReference type="PANTHER" id="PTHR11036">
    <property type="entry name" value="SEMAPHORIN"/>
    <property type="match status" value="1"/>
</dbReference>
<evidence type="ECO:0000256" key="1">
    <source>
        <dbReference type="ARBA" id="ARBA00009492"/>
    </source>
</evidence>
<dbReference type="GO" id="GO:0071526">
    <property type="term" value="P:semaphorin-plexin signaling pathway"/>
    <property type="evidence" value="ECO:0007669"/>
    <property type="project" value="TreeGrafter"/>
</dbReference>
<keyword evidence="3" id="KW-0732">Signal</keyword>